<gene>
    <name evidence="2" type="ordered locus">BAD_1542</name>
</gene>
<dbReference type="Proteomes" id="UP000008702">
    <property type="component" value="Chromosome"/>
</dbReference>
<dbReference type="AlphaFoldDB" id="A1A3P0"/>
<organism evidence="2 3">
    <name type="scientific">Bifidobacterium adolescentis (strain ATCC 15703 / DSM 20083 / NCTC 11814 / E194a)</name>
    <dbReference type="NCBI Taxonomy" id="367928"/>
    <lineage>
        <taxon>Bacteria</taxon>
        <taxon>Bacillati</taxon>
        <taxon>Actinomycetota</taxon>
        <taxon>Actinomycetes</taxon>
        <taxon>Bifidobacteriales</taxon>
        <taxon>Bifidobacteriaceae</taxon>
        <taxon>Bifidobacterium</taxon>
    </lineage>
</organism>
<dbReference type="HOGENOM" id="CLU_3132776_0_0_11"/>
<proteinExistence type="predicted"/>
<protein>
    <submittedName>
        <fullName evidence="2">Uncharacterized protein</fullName>
    </submittedName>
</protein>
<evidence type="ECO:0000313" key="2">
    <source>
        <dbReference type="EMBL" id="BAF40323.1"/>
    </source>
</evidence>
<name>A1A3P0_BIFAA</name>
<dbReference type="KEGG" id="bad:BAD_1542"/>
<keyword evidence="3" id="KW-1185">Reference proteome</keyword>
<accession>A1A3P0</accession>
<dbReference type="EMBL" id="AP009256">
    <property type="protein sequence ID" value="BAF40323.1"/>
    <property type="molecule type" value="Genomic_DNA"/>
</dbReference>
<reference evidence="2 3" key="1">
    <citation type="submission" date="2006-12" db="EMBL/GenBank/DDBJ databases">
        <title>Bifidobacterium adolescentis complete genome sequence.</title>
        <authorList>
            <person name="Suzuki T."/>
            <person name="Tsuda Y."/>
            <person name="Kanou N."/>
            <person name="Inoue T."/>
            <person name="Kumazaki K."/>
            <person name="Nagano S."/>
            <person name="Hirai S."/>
            <person name="Tanaka K."/>
            <person name="Watanabe K."/>
        </authorList>
    </citation>
    <scope>NUCLEOTIDE SEQUENCE [LARGE SCALE GENOMIC DNA]</scope>
    <source>
        <strain evidence="3">ATCC 15703 / DSM 20083 / NCTC 11814 / E194a</strain>
    </source>
</reference>
<feature type="region of interest" description="Disordered" evidence="1">
    <location>
        <begin position="1"/>
        <end position="49"/>
    </location>
</feature>
<sequence length="49" mass="5250">MHKPIRASQRSNQPIATEALGNPPSASATKNTSDEIGRSQSQQSVIDPF</sequence>
<evidence type="ECO:0000256" key="1">
    <source>
        <dbReference type="SAM" id="MobiDB-lite"/>
    </source>
</evidence>
<evidence type="ECO:0000313" key="3">
    <source>
        <dbReference type="Proteomes" id="UP000008702"/>
    </source>
</evidence>
<feature type="compositionally biased region" description="Polar residues" evidence="1">
    <location>
        <begin position="38"/>
        <end position="49"/>
    </location>
</feature>